<gene>
    <name evidence="1" type="ORF">Amon02_001280800</name>
</gene>
<organism evidence="1 2">
    <name type="scientific">Ambrosiozyma monospora</name>
    <name type="common">Yeast</name>
    <name type="synonym">Endomycopsis monosporus</name>
    <dbReference type="NCBI Taxonomy" id="43982"/>
    <lineage>
        <taxon>Eukaryota</taxon>
        <taxon>Fungi</taxon>
        <taxon>Dikarya</taxon>
        <taxon>Ascomycota</taxon>
        <taxon>Saccharomycotina</taxon>
        <taxon>Pichiomycetes</taxon>
        <taxon>Pichiales</taxon>
        <taxon>Pichiaceae</taxon>
        <taxon>Ambrosiozyma</taxon>
    </lineage>
</organism>
<sequence length="248" mass="27826">MTTPILSSEYSNSPSSDLSNNSSGFIDTTPSKVGAASLKNQLKALEELASTISRNHGLSYDIKIFKPDKTIHTQLNSSDNLYDTIFNQGSSTQSDLQFPGGPLDQAKQQAFNKSLGSTGGLALSADDYEGLALENKFKPESETILHDYKVKTLDLTVEQDVSNYLYSCFEEFQQTACKDVAKRWISTCEPNKQSLHPYKNGERSKPSWWPRNVRHKEPDHLKKEERVPLLIAIMRSFKNDEDNRVNGT</sequence>
<accession>A0ACB5UAS7</accession>
<comment type="caution">
    <text evidence="1">The sequence shown here is derived from an EMBL/GenBank/DDBJ whole genome shotgun (WGS) entry which is preliminary data.</text>
</comment>
<name>A0ACB5UAS7_AMBMO</name>
<evidence type="ECO:0000313" key="1">
    <source>
        <dbReference type="EMBL" id="GMF07231.1"/>
    </source>
</evidence>
<proteinExistence type="predicted"/>
<keyword evidence="2" id="KW-1185">Reference proteome</keyword>
<dbReference type="EMBL" id="BSXS01016051">
    <property type="protein sequence ID" value="GMF07231.1"/>
    <property type="molecule type" value="Genomic_DNA"/>
</dbReference>
<protein>
    <submittedName>
        <fullName evidence="1">Unnamed protein product</fullName>
    </submittedName>
</protein>
<evidence type="ECO:0000313" key="2">
    <source>
        <dbReference type="Proteomes" id="UP001165064"/>
    </source>
</evidence>
<dbReference type="Proteomes" id="UP001165064">
    <property type="component" value="Unassembled WGS sequence"/>
</dbReference>
<reference evidence="1" key="1">
    <citation type="submission" date="2023-04" db="EMBL/GenBank/DDBJ databases">
        <title>Ambrosiozyma monospora NBRC 10751.</title>
        <authorList>
            <person name="Ichikawa N."/>
            <person name="Sato H."/>
            <person name="Tonouchi N."/>
        </authorList>
    </citation>
    <scope>NUCLEOTIDE SEQUENCE</scope>
    <source>
        <strain evidence="1">NBRC 10751</strain>
    </source>
</reference>